<feature type="chain" id="PRO_5045591717" description="Thiamine pyrimidine synthase" evidence="12">
    <location>
        <begin position="24"/>
        <end position="391"/>
    </location>
</feature>
<dbReference type="RefSeq" id="WP_344051680.1">
    <property type="nucleotide sequence ID" value="NZ_BAAAPK010000001.1"/>
</dbReference>
<dbReference type="Pfam" id="PF09084">
    <property type="entry name" value="NMT1"/>
    <property type="match status" value="1"/>
</dbReference>
<dbReference type="Proteomes" id="UP001500596">
    <property type="component" value="Unassembled WGS sequence"/>
</dbReference>
<organism evidence="14 15">
    <name type="scientific">Microbacterium lacus</name>
    <dbReference type="NCBI Taxonomy" id="415217"/>
    <lineage>
        <taxon>Bacteria</taxon>
        <taxon>Bacillati</taxon>
        <taxon>Actinomycetota</taxon>
        <taxon>Actinomycetes</taxon>
        <taxon>Micrococcales</taxon>
        <taxon>Microbacteriaceae</taxon>
        <taxon>Microbacterium</taxon>
    </lineage>
</organism>
<evidence type="ECO:0000256" key="4">
    <source>
        <dbReference type="ARBA" id="ARBA00011738"/>
    </source>
</evidence>
<evidence type="ECO:0000256" key="8">
    <source>
        <dbReference type="ARBA" id="ARBA00022977"/>
    </source>
</evidence>
<keyword evidence="6" id="KW-0479">Metal-binding</keyword>
<reference evidence="14 15" key="1">
    <citation type="journal article" date="2019" name="Int. J. Syst. Evol. Microbiol.">
        <title>The Global Catalogue of Microorganisms (GCM) 10K type strain sequencing project: providing services to taxonomists for standard genome sequencing and annotation.</title>
        <authorList>
            <consortium name="The Broad Institute Genomics Platform"/>
            <consortium name="The Broad Institute Genome Sequencing Center for Infectious Disease"/>
            <person name="Wu L."/>
            <person name="Ma J."/>
        </authorList>
    </citation>
    <scope>NUCLEOTIDE SEQUENCE [LARGE SCALE GENOMIC DNA]</scope>
    <source>
        <strain evidence="14 15">JCM 15575</strain>
    </source>
</reference>
<dbReference type="EMBL" id="BAAAPK010000001">
    <property type="protein sequence ID" value="GAA1665563.1"/>
    <property type="molecule type" value="Genomic_DNA"/>
</dbReference>
<keyword evidence="15" id="KW-1185">Reference proteome</keyword>
<dbReference type="InterPro" id="IPR015168">
    <property type="entry name" value="SsuA/THI5"/>
</dbReference>
<evidence type="ECO:0000259" key="13">
    <source>
        <dbReference type="Pfam" id="PF09084"/>
    </source>
</evidence>
<evidence type="ECO:0000256" key="12">
    <source>
        <dbReference type="SAM" id="SignalP"/>
    </source>
</evidence>
<gene>
    <name evidence="14" type="ORF">GCM10009807_07120</name>
</gene>
<comment type="pathway">
    <text evidence="2">Cofactor biosynthesis; thiamine diphosphate biosynthesis.</text>
</comment>
<evidence type="ECO:0000256" key="10">
    <source>
        <dbReference type="ARBA" id="ARBA00033171"/>
    </source>
</evidence>
<dbReference type="SUPFAM" id="SSF53850">
    <property type="entry name" value="Periplasmic binding protein-like II"/>
    <property type="match status" value="1"/>
</dbReference>
<dbReference type="PANTHER" id="PTHR31528:SF1">
    <property type="entry name" value="4-AMINO-5-HYDROXYMETHYL-2-METHYLPYRIMIDINE PHOSPHATE SYNTHASE THI11-RELATED"/>
    <property type="match status" value="1"/>
</dbReference>
<evidence type="ECO:0000256" key="9">
    <source>
        <dbReference type="ARBA" id="ARBA00023004"/>
    </source>
</evidence>
<dbReference type="PANTHER" id="PTHR31528">
    <property type="entry name" value="4-AMINO-5-HYDROXYMETHYL-2-METHYLPYRIMIDINE PHOSPHATE SYNTHASE THI11-RELATED"/>
    <property type="match status" value="1"/>
</dbReference>
<comment type="catalytic activity">
    <reaction evidence="11">
        <text>N(6)-(pyridoxal phosphate)-L-lysyl-[4-amino-5-hydroxymethyl-2-methylpyrimidine phosphate synthase] + L-histidyl-[4-amino-5-hydroxymethyl-2-methylpyrimidine phosphate synthase] + 2 Fe(3+) + 4 H2O = L-lysyl-[4-amino-5-hydroxymethyl-2-methylpyrimidine phosphate synthase] + (2S)-2-amino-5-hydroxy-4-oxopentanoyl-[4-amino-5-hydroxymethyl-2-methylpyrimidine phosphate synthase] + 4-amino-2-methyl-5-(phosphooxymethyl)pyrimidine + 3-oxopropanoate + 2 Fe(2+) + 2 H(+)</text>
        <dbReference type="Rhea" id="RHEA:65756"/>
        <dbReference type="Rhea" id="RHEA-COMP:16892"/>
        <dbReference type="Rhea" id="RHEA-COMP:16893"/>
        <dbReference type="Rhea" id="RHEA-COMP:16894"/>
        <dbReference type="Rhea" id="RHEA-COMP:16895"/>
        <dbReference type="ChEBI" id="CHEBI:15377"/>
        <dbReference type="ChEBI" id="CHEBI:15378"/>
        <dbReference type="ChEBI" id="CHEBI:29033"/>
        <dbReference type="ChEBI" id="CHEBI:29034"/>
        <dbReference type="ChEBI" id="CHEBI:29969"/>
        <dbReference type="ChEBI" id="CHEBI:29979"/>
        <dbReference type="ChEBI" id="CHEBI:33190"/>
        <dbReference type="ChEBI" id="CHEBI:58354"/>
        <dbReference type="ChEBI" id="CHEBI:143915"/>
        <dbReference type="ChEBI" id="CHEBI:157692"/>
    </reaction>
    <physiologicalReaction direction="left-to-right" evidence="11">
        <dbReference type="Rhea" id="RHEA:65757"/>
    </physiologicalReaction>
</comment>
<keyword evidence="5" id="KW-0808">Transferase</keyword>
<dbReference type="PROSITE" id="PS51257">
    <property type="entry name" value="PROKAR_LIPOPROTEIN"/>
    <property type="match status" value="1"/>
</dbReference>
<keyword evidence="8" id="KW-0784">Thiamine biosynthesis</keyword>
<feature type="domain" description="SsuA/THI5-like" evidence="13">
    <location>
        <begin position="57"/>
        <end position="281"/>
    </location>
</feature>
<accession>A0ABN2G557</accession>
<evidence type="ECO:0000256" key="6">
    <source>
        <dbReference type="ARBA" id="ARBA00022723"/>
    </source>
</evidence>
<evidence type="ECO:0000256" key="3">
    <source>
        <dbReference type="ARBA" id="ARBA00009406"/>
    </source>
</evidence>
<comment type="function">
    <text evidence="1">Responsible for the formation of the pyrimidine heterocycle in the thiamine biosynthesis pathway. Catalyzes the formation of hydroxymethylpyrimidine phosphate (HMP-P) from histidine and pyridoxal phosphate (PLP). The protein uses PLP and the active site histidine to form HMP-P, generating an inactive enzyme. The enzyme can only undergo a single turnover, which suggests it is a suicide enzyme.</text>
</comment>
<evidence type="ECO:0000256" key="2">
    <source>
        <dbReference type="ARBA" id="ARBA00004948"/>
    </source>
</evidence>
<name>A0ABN2G557_9MICO</name>
<keyword evidence="12" id="KW-0732">Signal</keyword>
<comment type="similarity">
    <text evidence="3">Belongs to the NMT1/THI5 family.</text>
</comment>
<evidence type="ECO:0000256" key="5">
    <source>
        <dbReference type="ARBA" id="ARBA00022679"/>
    </source>
</evidence>
<feature type="signal peptide" evidence="12">
    <location>
        <begin position="1"/>
        <end position="23"/>
    </location>
</feature>
<evidence type="ECO:0000313" key="15">
    <source>
        <dbReference type="Proteomes" id="UP001500596"/>
    </source>
</evidence>
<dbReference type="InterPro" id="IPR027939">
    <property type="entry name" value="NMT1/THI5"/>
</dbReference>
<comment type="subunit">
    <text evidence="4">Homodimer.</text>
</comment>
<evidence type="ECO:0000313" key="14">
    <source>
        <dbReference type="EMBL" id="GAA1665563.1"/>
    </source>
</evidence>
<evidence type="ECO:0000256" key="7">
    <source>
        <dbReference type="ARBA" id="ARBA00022898"/>
    </source>
</evidence>
<evidence type="ECO:0000256" key="1">
    <source>
        <dbReference type="ARBA" id="ARBA00003469"/>
    </source>
</evidence>
<proteinExistence type="inferred from homology"/>
<protein>
    <recommendedName>
        <fullName evidence="10">Thiamine pyrimidine synthase</fullName>
    </recommendedName>
</protein>
<evidence type="ECO:0000256" key="11">
    <source>
        <dbReference type="ARBA" id="ARBA00048179"/>
    </source>
</evidence>
<keyword evidence="9" id="KW-0408">Iron</keyword>
<sequence length="391" mass="41870">MRSNTRRGLAVASAGVVTALALAGCSGSAAPDTSDGGSADFEPLTEISLQLQWLPQAQFAGYYVALDQGYFEEEGFDSVEILPSGGDIVPQDALVAGDVDFAIAWVPKVLGTLEATGVELTDIAQVYQKSGTLQVSWAGDGIESVADFEGKRIGSWGFGNEWEIFAAMAAEDLDASTVSITTQDFSMNALLDRDVDAAQAMTYNEWAQILEVVNPETGELYQPEDFDVISYEDTDGAMLQDAIWADTQRLADDPAYADAAVRFLKAVTKGWIFARDNPEEAAQITYDAAINAEAAFPVGPVHQLWQMNEVNKLIWAGGDFGLVDNAAWDKTVAGALSAKNQDGIELITTEPAESAYSNEYIEKALAELKDEGVEVGGEYTPIDVVLTEGGQ</sequence>
<comment type="caution">
    <text evidence="14">The sequence shown here is derived from an EMBL/GenBank/DDBJ whole genome shotgun (WGS) entry which is preliminary data.</text>
</comment>
<keyword evidence="7" id="KW-0663">Pyridoxal phosphate</keyword>
<dbReference type="Gene3D" id="3.40.190.10">
    <property type="entry name" value="Periplasmic binding protein-like II"/>
    <property type="match status" value="2"/>
</dbReference>